<keyword evidence="1" id="KW-0812">Transmembrane</keyword>
<feature type="transmembrane region" description="Helical" evidence="1">
    <location>
        <begin position="28"/>
        <end position="44"/>
    </location>
</feature>
<keyword evidence="3" id="KW-1185">Reference proteome</keyword>
<organism evidence="2 3">
    <name type="scientific">Metabacillus endolithicus</name>
    <dbReference type="NCBI Taxonomy" id="1535204"/>
    <lineage>
        <taxon>Bacteria</taxon>
        <taxon>Bacillati</taxon>
        <taxon>Bacillota</taxon>
        <taxon>Bacilli</taxon>
        <taxon>Bacillales</taxon>
        <taxon>Bacillaceae</taxon>
        <taxon>Metabacillus</taxon>
    </lineage>
</organism>
<dbReference type="InterPro" id="IPR014617">
    <property type="entry name" value="YphA_Bacsu"/>
</dbReference>
<reference evidence="3" key="1">
    <citation type="journal article" date="2019" name="Int. J. Syst. Evol. Microbiol.">
        <title>The Global Catalogue of Microorganisms (GCM) 10K type strain sequencing project: providing services to taxonomists for standard genome sequencing and annotation.</title>
        <authorList>
            <consortium name="The Broad Institute Genomics Platform"/>
            <consortium name="The Broad Institute Genome Sequencing Center for Infectious Disease"/>
            <person name="Wu L."/>
            <person name="Ma J."/>
        </authorList>
    </citation>
    <scope>NUCLEOTIDE SEQUENCE [LARGE SCALE GENOMIC DNA]</scope>
    <source>
        <strain evidence="3">CGMCC 1.15474</strain>
    </source>
</reference>
<evidence type="ECO:0000313" key="2">
    <source>
        <dbReference type="EMBL" id="MFD2214222.1"/>
    </source>
</evidence>
<feature type="transmembrane region" description="Helical" evidence="1">
    <location>
        <begin position="75"/>
        <end position="97"/>
    </location>
</feature>
<protein>
    <submittedName>
        <fullName evidence="2">Uncharacterized protein</fullName>
    </submittedName>
</protein>
<keyword evidence="1" id="KW-1133">Transmembrane helix</keyword>
<keyword evidence="1" id="KW-0472">Membrane</keyword>
<dbReference type="PIRSF" id="PIRSF036710">
    <property type="entry name" value="YphA_Bacsu"/>
    <property type="match status" value="1"/>
</dbReference>
<gene>
    <name evidence="2" type="ORF">ACFSKK_11075</name>
</gene>
<evidence type="ECO:0000313" key="3">
    <source>
        <dbReference type="Proteomes" id="UP001597318"/>
    </source>
</evidence>
<accession>A0ABW5BVP0</accession>
<evidence type="ECO:0000256" key="1">
    <source>
        <dbReference type="SAM" id="Phobius"/>
    </source>
</evidence>
<proteinExistence type="predicted"/>
<comment type="caution">
    <text evidence="2">The sequence shown here is derived from an EMBL/GenBank/DDBJ whole genome shotgun (WGS) entry which is preliminary data.</text>
</comment>
<feature type="transmembrane region" description="Helical" evidence="1">
    <location>
        <begin position="103"/>
        <end position="122"/>
    </location>
</feature>
<feature type="transmembrane region" description="Helical" evidence="1">
    <location>
        <begin position="129"/>
        <end position="147"/>
    </location>
</feature>
<feature type="transmembrane region" description="Helical" evidence="1">
    <location>
        <begin position="50"/>
        <end position="68"/>
    </location>
</feature>
<dbReference type="Proteomes" id="UP001597318">
    <property type="component" value="Unassembled WGS sequence"/>
</dbReference>
<dbReference type="Pfam" id="PF24124">
    <property type="entry name" value="YphA"/>
    <property type="match status" value="1"/>
</dbReference>
<dbReference type="EMBL" id="JBHUIK010000002">
    <property type="protein sequence ID" value="MFD2214222.1"/>
    <property type="molecule type" value="Genomic_DNA"/>
</dbReference>
<name>A0ABW5BVP0_9BACI</name>
<dbReference type="RefSeq" id="WP_247344074.1">
    <property type="nucleotide sequence ID" value="NZ_CP095550.1"/>
</dbReference>
<feature type="transmembrane region" description="Helical" evidence="1">
    <location>
        <begin position="6"/>
        <end position="21"/>
    </location>
</feature>
<sequence>MEGIIFYWFMWLGWVVVTFIMRKNKSRVKLAFFLLVTILISKVFLVVSTFYINCSLIMFLLLGYYLAVKNKRKLVTFYLTNLTLTFAYAGIMLFHIYDPVWFIFDYRIIVSLIVSLLAIYLGKDSSQRFTFYLISVSQGEFLYWLIMSKFHDQLTFGTAAFLDMIVIGCAMIYLWTILQQFTLLVEQSLHRFQKQTKEKQG</sequence>
<feature type="transmembrane region" description="Helical" evidence="1">
    <location>
        <begin position="159"/>
        <end position="185"/>
    </location>
</feature>